<accession>A0ABR2GWV3</accession>
<gene>
    <name evidence="1" type="ORF">M9Y10_033028</name>
</gene>
<proteinExistence type="predicted"/>
<protein>
    <submittedName>
        <fullName evidence="1">Uncharacterized protein</fullName>
    </submittedName>
</protein>
<comment type="caution">
    <text evidence="1">The sequence shown here is derived from an EMBL/GenBank/DDBJ whole genome shotgun (WGS) entry which is preliminary data.</text>
</comment>
<reference evidence="1 2" key="1">
    <citation type="submission" date="2024-04" db="EMBL/GenBank/DDBJ databases">
        <title>Tritrichomonas musculus Genome.</title>
        <authorList>
            <person name="Alves-Ferreira E."/>
            <person name="Grigg M."/>
            <person name="Lorenzi H."/>
            <person name="Galac M."/>
        </authorList>
    </citation>
    <scope>NUCLEOTIDE SEQUENCE [LARGE SCALE GENOMIC DNA]</scope>
    <source>
        <strain evidence="1 2">EAF2021</strain>
    </source>
</reference>
<sequence>MSSIYKANDTEFNEWQRKIKKRYNDFRISVDQLNDAPTRLSYVDIFDEDINDIEGQIENKDIINILIQEIKYLEEELKNVTSLLSIPKFQNNPRVTKMIEKLQKVKRSIHSMKNRALSIRNQYL</sequence>
<dbReference type="EMBL" id="JAPFFF010000055">
    <property type="protein sequence ID" value="KAK8838402.1"/>
    <property type="molecule type" value="Genomic_DNA"/>
</dbReference>
<dbReference type="Proteomes" id="UP001470230">
    <property type="component" value="Unassembled WGS sequence"/>
</dbReference>
<evidence type="ECO:0000313" key="2">
    <source>
        <dbReference type="Proteomes" id="UP001470230"/>
    </source>
</evidence>
<keyword evidence="2" id="KW-1185">Reference proteome</keyword>
<evidence type="ECO:0000313" key="1">
    <source>
        <dbReference type="EMBL" id="KAK8838402.1"/>
    </source>
</evidence>
<organism evidence="1 2">
    <name type="scientific">Tritrichomonas musculus</name>
    <dbReference type="NCBI Taxonomy" id="1915356"/>
    <lineage>
        <taxon>Eukaryota</taxon>
        <taxon>Metamonada</taxon>
        <taxon>Parabasalia</taxon>
        <taxon>Tritrichomonadida</taxon>
        <taxon>Tritrichomonadidae</taxon>
        <taxon>Tritrichomonas</taxon>
    </lineage>
</organism>
<name>A0ABR2GWV3_9EUKA</name>